<reference evidence="2 3" key="1">
    <citation type="submission" date="2017-02" db="EMBL/GenBank/DDBJ databases">
        <authorList>
            <person name="Peterson S.W."/>
        </authorList>
    </citation>
    <scope>NUCLEOTIDE SEQUENCE [LARGE SCALE GENOMIC DNA]</scope>
    <source>
        <strain evidence="2 3">USBA 369</strain>
    </source>
</reference>
<dbReference type="Pfam" id="PF12802">
    <property type="entry name" value="MarR_2"/>
    <property type="match status" value="1"/>
</dbReference>
<organism evidence="2 3">
    <name type="scientific">Consotaella salsifontis</name>
    <dbReference type="NCBI Taxonomy" id="1365950"/>
    <lineage>
        <taxon>Bacteria</taxon>
        <taxon>Pseudomonadati</taxon>
        <taxon>Pseudomonadota</taxon>
        <taxon>Alphaproteobacteria</taxon>
        <taxon>Hyphomicrobiales</taxon>
        <taxon>Aurantimonadaceae</taxon>
        <taxon>Consotaella</taxon>
    </lineage>
</organism>
<dbReference type="SUPFAM" id="SSF46785">
    <property type="entry name" value="Winged helix' DNA-binding domain"/>
    <property type="match status" value="1"/>
</dbReference>
<dbReference type="PROSITE" id="PS50995">
    <property type="entry name" value="HTH_MARR_2"/>
    <property type="match status" value="1"/>
</dbReference>
<dbReference type="Proteomes" id="UP000190135">
    <property type="component" value="Unassembled WGS sequence"/>
</dbReference>
<protein>
    <submittedName>
        <fullName evidence="2">Transcriptional regulator, MarR family</fullName>
    </submittedName>
</protein>
<dbReference type="RefSeq" id="WP_165690763.1">
    <property type="nucleotide sequence ID" value="NZ_FUXL01000002.1"/>
</dbReference>
<dbReference type="SMART" id="SM00347">
    <property type="entry name" value="HTH_MARR"/>
    <property type="match status" value="1"/>
</dbReference>
<evidence type="ECO:0000259" key="1">
    <source>
        <dbReference type="PROSITE" id="PS50995"/>
    </source>
</evidence>
<evidence type="ECO:0000313" key="2">
    <source>
        <dbReference type="EMBL" id="SJZ64140.1"/>
    </source>
</evidence>
<proteinExistence type="predicted"/>
<dbReference type="PRINTS" id="PR00598">
    <property type="entry name" value="HTHMARR"/>
</dbReference>
<evidence type="ECO:0000313" key="3">
    <source>
        <dbReference type="Proteomes" id="UP000190135"/>
    </source>
</evidence>
<feature type="domain" description="HTH marR-type" evidence="1">
    <location>
        <begin position="2"/>
        <end position="131"/>
    </location>
</feature>
<dbReference type="InterPro" id="IPR036388">
    <property type="entry name" value="WH-like_DNA-bd_sf"/>
</dbReference>
<dbReference type="AlphaFoldDB" id="A0A1T4MAR9"/>
<dbReference type="PANTHER" id="PTHR33164:SF57">
    <property type="entry name" value="MARR-FAMILY TRANSCRIPTIONAL REGULATOR"/>
    <property type="match status" value="1"/>
</dbReference>
<name>A0A1T4MAR9_9HYPH</name>
<dbReference type="InterPro" id="IPR039422">
    <property type="entry name" value="MarR/SlyA-like"/>
</dbReference>
<dbReference type="InterPro" id="IPR036390">
    <property type="entry name" value="WH_DNA-bd_sf"/>
</dbReference>
<dbReference type="GO" id="GO:0003700">
    <property type="term" value="F:DNA-binding transcription factor activity"/>
    <property type="evidence" value="ECO:0007669"/>
    <property type="project" value="InterPro"/>
</dbReference>
<accession>A0A1T4MAR9</accession>
<dbReference type="STRING" id="1365950.SAMN05428963_10251"/>
<dbReference type="GO" id="GO:0006950">
    <property type="term" value="P:response to stress"/>
    <property type="evidence" value="ECO:0007669"/>
    <property type="project" value="TreeGrafter"/>
</dbReference>
<dbReference type="PANTHER" id="PTHR33164">
    <property type="entry name" value="TRANSCRIPTIONAL REGULATOR, MARR FAMILY"/>
    <property type="match status" value="1"/>
</dbReference>
<keyword evidence="3" id="KW-1185">Reference proteome</keyword>
<dbReference type="InterPro" id="IPR000835">
    <property type="entry name" value="HTH_MarR-typ"/>
</dbReference>
<dbReference type="Gene3D" id="1.10.10.10">
    <property type="entry name" value="Winged helix-like DNA-binding domain superfamily/Winged helix DNA-binding domain"/>
    <property type="match status" value="1"/>
</dbReference>
<gene>
    <name evidence="2" type="ORF">SAMN05428963_10251</name>
</gene>
<dbReference type="EMBL" id="FUXL01000002">
    <property type="protein sequence ID" value="SJZ64140.1"/>
    <property type="molecule type" value="Genomic_DNA"/>
</dbReference>
<sequence length="144" mass="16119">MEETLEREIAFLARNLEALYRRRAYPMERAHYLLLLRLTDGPQSIGELAAGLSLDSSTVTRQVAAMQRQLLIKRRANPADGRSSLIEATGKGRTAAETMRKDRIQRVEELVGQWSAEDGADLARLLTKLNESLGQRLALLTAED</sequence>